<evidence type="ECO:0000256" key="2">
    <source>
        <dbReference type="ARBA" id="ARBA00022741"/>
    </source>
</evidence>
<evidence type="ECO:0000259" key="11">
    <source>
        <dbReference type="PROSITE" id="PS00300"/>
    </source>
</evidence>
<dbReference type="Pfam" id="PF02978">
    <property type="entry name" value="SRP_SPB"/>
    <property type="match status" value="1"/>
</dbReference>
<dbReference type="HAMAP" id="MF_00306">
    <property type="entry name" value="SRP54"/>
    <property type="match status" value="1"/>
</dbReference>
<dbReference type="SUPFAM" id="SSF47446">
    <property type="entry name" value="Signal peptide-binding domain"/>
    <property type="match status" value="1"/>
</dbReference>
<dbReference type="RefSeq" id="WP_282011902.1">
    <property type="nucleotide sequence ID" value="NZ_OX336137.1"/>
</dbReference>
<comment type="function">
    <text evidence="9">Involved in targeting and insertion of nascent membrane proteins into the cytoplasmic membrane. Binds to the hydrophobic signal sequence of the ribosome-nascent chain (RNC) as it emerges from the ribosomes. The SRP-RNC complex is then targeted to the cytoplasmic membrane where it interacts with the SRP receptor FtsY.</text>
</comment>
<dbReference type="InterPro" id="IPR022941">
    <property type="entry name" value="SRP54"/>
</dbReference>
<dbReference type="EMBL" id="OX336137">
    <property type="protein sequence ID" value="CAI2719045.1"/>
    <property type="molecule type" value="Genomic_DNA"/>
</dbReference>
<dbReference type="Gene3D" id="3.40.50.300">
    <property type="entry name" value="P-loop containing nucleotide triphosphate hydrolases"/>
    <property type="match status" value="1"/>
</dbReference>
<comment type="catalytic activity">
    <reaction evidence="8 9">
        <text>GTP + H2O = GDP + phosphate + H(+)</text>
        <dbReference type="Rhea" id="RHEA:19669"/>
        <dbReference type="ChEBI" id="CHEBI:15377"/>
        <dbReference type="ChEBI" id="CHEBI:15378"/>
        <dbReference type="ChEBI" id="CHEBI:37565"/>
        <dbReference type="ChEBI" id="CHEBI:43474"/>
        <dbReference type="ChEBI" id="CHEBI:58189"/>
        <dbReference type="EC" id="3.6.5.4"/>
    </reaction>
</comment>
<dbReference type="Gene3D" id="1.20.120.140">
    <property type="entry name" value="Signal recognition particle SRP54, nucleotide-binding domain"/>
    <property type="match status" value="1"/>
</dbReference>
<organism evidence="12 13">
    <name type="scientific">Nitrospina watsonii</name>
    <dbReference type="NCBI Taxonomy" id="1323948"/>
    <lineage>
        <taxon>Bacteria</taxon>
        <taxon>Pseudomonadati</taxon>
        <taxon>Nitrospinota/Tectimicrobiota group</taxon>
        <taxon>Nitrospinota</taxon>
        <taxon>Nitrospinia</taxon>
        <taxon>Nitrospinales</taxon>
        <taxon>Nitrospinaceae</taxon>
        <taxon>Nitrospina</taxon>
    </lineage>
</organism>
<evidence type="ECO:0000256" key="9">
    <source>
        <dbReference type="HAMAP-Rule" id="MF_00306"/>
    </source>
</evidence>
<evidence type="ECO:0000256" key="5">
    <source>
        <dbReference type="ARBA" id="ARBA00023134"/>
    </source>
</evidence>
<keyword evidence="4 9" id="KW-0694">RNA-binding</keyword>
<keyword evidence="13" id="KW-1185">Reference proteome</keyword>
<evidence type="ECO:0000256" key="10">
    <source>
        <dbReference type="SAM" id="MobiDB-lite"/>
    </source>
</evidence>
<comment type="similarity">
    <text evidence="1 9">Belongs to the GTP-binding SRP family. SRP54 subfamily.</text>
</comment>
<comment type="subcellular location">
    <subcellularLocation>
        <location evidence="9">Cytoplasm</location>
    </subcellularLocation>
    <text evidence="9">The SRP-RNC complex is targeted to the cytoplasmic membrane.</text>
</comment>
<dbReference type="Gene3D" id="1.10.260.30">
    <property type="entry name" value="Signal recognition particle, SRP54 subunit, M-domain"/>
    <property type="match status" value="1"/>
</dbReference>
<gene>
    <name evidence="9 12" type="primary">ffh</name>
    <name evidence="12" type="ORF">NSPWAT_2189</name>
</gene>
<dbReference type="PANTHER" id="PTHR11564:SF5">
    <property type="entry name" value="SIGNAL RECOGNITION PARTICLE SUBUNIT SRP54"/>
    <property type="match status" value="1"/>
</dbReference>
<keyword evidence="5 9" id="KW-0342">GTP-binding</keyword>
<feature type="domain" description="SRP54-type proteins GTP-binding" evidence="11">
    <location>
        <begin position="268"/>
        <end position="281"/>
    </location>
</feature>
<dbReference type="InterPro" id="IPR000897">
    <property type="entry name" value="SRP54_GTPase_dom"/>
</dbReference>
<keyword evidence="9" id="KW-0963">Cytoplasm</keyword>
<evidence type="ECO:0000256" key="8">
    <source>
        <dbReference type="ARBA" id="ARBA00048027"/>
    </source>
</evidence>
<evidence type="ECO:0000256" key="6">
    <source>
        <dbReference type="ARBA" id="ARBA00023135"/>
    </source>
</evidence>
<accession>A0ABN8VZ87</accession>
<dbReference type="CDD" id="cd18539">
    <property type="entry name" value="SRP_G"/>
    <property type="match status" value="1"/>
</dbReference>
<sequence>MFQNLSERLEAVYKKLKGRGKLKESDVDEALREIRVALIEADVSLPVIKDFLAQVREKSIGQEILKSLTPGHQMVKIVNDELEGLLGDEVSPIRFSDQPPTVIMMVGLQGSGKTTTVGKLARLWKKEGKNVLLVPADVYRPAAIEQLNTLGRDLEIDVFDAGDEKDPVAICTQAVQQAKKELRYAVILDTAGRQQIDEALMDEVRRIKEKVEPHEVLFVADSMMGQQAADIAKSFQDAVGIDGVVLTKMDGDARGGAALSIKNVTGKPIKYIGTGEKLDALEPFHPDRIVSRILGMGDVMSLIDKAEQAYDLEQREELGRKVKKNAFDLEDFRDQLLQFRKMGSMQELLGMIPGAGKMLKGVQIDDNAFVRVEAIINSMTPHERAHHNLINGSRKRRIANGSGTNVNEVNKLLKQFAQMKKMMKKMSSGKMGRFNPGSMLGGRGLNPFGR</sequence>
<dbReference type="InterPro" id="IPR004125">
    <property type="entry name" value="Signal_recog_particle_SRP54_M"/>
</dbReference>
<name>A0ABN8VZ87_9BACT</name>
<proteinExistence type="inferred from homology"/>
<dbReference type="EC" id="3.6.5.4" evidence="9"/>
<comment type="domain">
    <text evidence="9">Composed of three domains: the N-terminal N domain, which is responsible for interactions with the ribosome, the central G domain, which binds GTP, and the C-terminal M domain, which binds the RNA and the signal sequence of the RNC.</text>
</comment>
<evidence type="ECO:0000256" key="3">
    <source>
        <dbReference type="ARBA" id="ARBA00022801"/>
    </source>
</evidence>
<feature type="region of interest" description="Disordered" evidence="10">
    <location>
        <begin position="428"/>
        <end position="450"/>
    </location>
</feature>
<dbReference type="InterPro" id="IPR013822">
    <property type="entry name" value="Signal_recog_particl_SRP54_hlx"/>
</dbReference>
<evidence type="ECO:0000256" key="7">
    <source>
        <dbReference type="ARBA" id="ARBA00023274"/>
    </source>
</evidence>
<dbReference type="PROSITE" id="PS00300">
    <property type="entry name" value="SRP54"/>
    <property type="match status" value="1"/>
</dbReference>
<dbReference type="Pfam" id="PF02881">
    <property type="entry name" value="SRP54_N"/>
    <property type="match status" value="1"/>
</dbReference>
<keyword evidence="6 9" id="KW-0733">Signal recognition particle</keyword>
<dbReference type="InterPro" id="IPR004780">
    <property type="entry name" value="SRP"/>
</dbReference>
<dbReference type="Pfam" id="PF00448">
    <property type="entry name" value="SRP54"/>
    <property type="match status" value="1"/>
</dbReference>
<evidence type="ECO:0000256" key="1">
    <source>
        <dbReference type="ARBA" id="ARBA00005450"/>
    </source>
</evidence>
<feature type="binding site" evidence="9">
    <location>
        <begin position="247"/>
        <end position="250"/>
    </location>
    <ligand>
        <name>GTP</name>
        <dbReference type="ChEBI" id="CHEBI:37565"/>
    </ligand>
</feature>
<protein>
    <recommendedName>
        <fullName evidence="9">Signal recognition particle protein</fullName>
        <ecNumber evidence="9">3.6.5.4</ecNumber>
    </recommendedName>
    <alternativeName>
        <fullName evidence="9">Fifty-four homolog</fullName>
    </alternativeName>
</protein>
<dbReference type="InterPro" id="IPR003593">
    <property type="entry name" value="AAA+_ATPase"/>
</dbReference>
<dbReference type="PANTHER" id="PTHR11564">
    <property type="entry name" value="SIGNAL RECOGNITION PARTICLE 54K PROTEIN SRP54"/>
    <property type="match status" value="1"/>
</dbReference>
<dbReference type="SMART" id="SM00962">
    <property type="entry name" value="SRP54"/>
    <property type="match status" value="1"/>
</dbReference>
<dbReference type="Proteomes" id="UP001157733">
    <property type="component" value="Chromosome"/>
</dbReference>
<dbReference type="InterPro" id="IPR042101">
    <property type="entry name" value="SRP54_N_sf"/>
</dbReference>
<feature type="binding site" evidence="9">
    <location>
        <begin position="107"/>
        <end position="114"/>
    </location>
    <ligand>
        <name>GTP</name>
        <dbReference type="ChEBI" id="CHEBI:37565"/>
    </ligand>
</feature>
<dbReference type="InterPro" id="IPR036891">
    <property type="entry name" value="Signal_recog_part_SRP54_M_sf"/>
</dbReference>
<dbReference type="SMART" id="SM00382">
    <property type="entry name" value="AAA"/>
    <property type="match status" value="1"/>
</dbReference>
<feature type="binding site" evidence="9">
    <location>
        <begin position="189"/>
        <end position="193"/>
    </location>
    <ligand>
        <name>GTP</name>
        <dbReference type="ChEBI" id="CHEBI:37565"/>
    </ligand>
</feature>
<keyword evidence="2 9" id="KW-0547">Nucleotide-binding</keyword>
<reference evidence="12 13" key="1">
    <citation type="submission" date="2022-09" db="EMBL/GenBank/DDBJ databases">
        <authorList>
            <person name="Kop L."/>
        </authorList>
    </citation>
    <scope>NUCLEOTIDE SEQUENCE [LARGE SCALE GENOMIC DNA]</scope>
    <source>
        <strain evidence="12 13">347</strain>
    </source>
</reference>
<dbReference type="SMART" id="SM00963">
    <property type="entry name" value="SRP54_N"/>
    <property type="match status" value="1"/>
</dbReference>
<keyword evidence="7 9" id="KW-0687">Ribonucleoprotein</keyword>
<evidence type="ECO:0000256" key="4">
    <source>
        <dbReference type="ARBA" id="ARBA00022884"/>
    </source>
</evidence>
<dbReference type="NCBIfam" id="TIGR00959">
    <property type="entry name" value="ffh"/>
    <property type="match status" value="1"/>
</dbReference>
<dbReference type="InterPro" id="IPR027417">
    <property type="entry name" value="P-loop_NTPase"/>
</dbReference>
<dbReference type="SUPFAM" id="SSF52540">
    <property type="entry name" value="P-loop containing nucleoside triphosphate hydrolases"/>
    <property type="match status" value="1"/>
</dbReference>
<keyword evidence="3 9" id="KW-0378">Hydrolase</keyword>
<evidence type="ECO:0000313" key="13">
    <source>
        <dbReference type="Proteomes" id="UP001157733"/>
    </source>
</evidence>
<comment type="subunit">
    <text evidence="9">Part of the signal recognition particle protein translocation system, which is composed of SRP and FtsY.</text>
</comment>
<evidence type="ECO:0000313" key="12">
    <source>
        <dbReference type="EMBL" id="CAI2719045.1"/>
    </source>
</evidence>